<keyword evidence="2" id="KW-0732">Signal</keyword>
<dbReference type="Proteomes" id="UP000598271">
    <property type="component" value="Unassembled WGS sequence"/>
</dbReference>
<sequence>MQIRYYYLLLAALLTSLGVRAQTPTIEKHTEGMTKQDGYMPFYYDAKKGKIWLEISKLDTELLYYPTLAQGVGSNDIGLDRGRLGNEHIVKFQRSGPKILMVEPNYAYRALSDDPLERQAVAESFAQSVLWGFEVAAESGNRVLVELTPFLMQDAVNAAQAISRTKQGTFKMDASRSALFMDRTKNFPKNTEFETLITLTGDNPGGYLRSVVPSANAVTMHQHHSFVELPDDGYQTRAFDPRSGVNGIEFFDYASPVGDPLIKRYISRHRLQKKNPNAAVSEAVKPIIYYMDPGAPEPIRSALMEGTAWWNQAFEAAGYKNAFQVKLLPPDADPMDIRYNLIQWVHRSTRGWSYGGSISDPRTGEILKGKVTLGSLRVRQDFLIAQGLVAKYEEGKKVSDEMMALSLARLRQLAAHEVGHTLGLPHNYIASTNGRASVMDYPHPQVDIKSDGTLDLSDSYAKGIGSWDKIAINYAYREFPKGSNEKDSLSKIITDYLKIGEGFLTDQDARPAGSSHSKTHLWDGGRNAVDELDRVMKVRQIALDNFSEKKIPVGMPLATLQEVLVPMYLFHRYQVEAAAKVIGGVDYTYALRGDGQVAQKPVDGREQRRALQAVLASMQPEVLALPRPILALLPPRPFGFDGNSRELFSGRTGLTFDPLAPAEAATALTLSFVLHPQRASRLEAQKAVDPSLPGLSEVVDALVNQTWKRSSNSRSRSGSGDAYEAAVLRQTESMVVQELMNLASSEAASSAARSMAYFKLNQLKEWMQEQQVFPAEQDHAQLVYTLQKIDLFEKGDKEGMPNLKPNDAPDGSPIDPGQEWLEPFCGWK</sequence>
<dbReference type="CDD" id="cd04276">
    <property type="entry name" value="ZnMc_MMP_like_2"/>
    <property type="match status" value="1"/>
</dbReference>
<dbReference type="EMBL" id="BMXF01000002">
    <property type="protein sequence ID" value="GHB73062.1"/>
    <property type="molecule type" value="Genomic_DNA"/>
</dbReference>
<dbReference type="InterPro" id="IPR024079">
    <property type="entry name" value="MetalloPept_cat_dom_sf"/>
</dbReference>
<dbReference type="PANTHER" id="PTHR38478:SF1">
    <property type="entry name" value="ZINC DEPENDENT METALLOPROTEASE DOMAIN LIPOPROTEIN"/>
    <property type="match status" value="1"/>
</dbReference>
<dbReference type="InterPro" id="IPR034032">
    <property type="entry name" value="Zn_MMP-like_bac"/>
</dbReference>
<dbReference type="GO" id="GO:0008237">
    <property type="term" value="F:metallopeptidase activity"/>
    <property type="evidence" value="ECO:0007669"/>
    <property type="project" value="InterPro"/>
</dbReference>
<gene>
    <name evidence="5" type="ORF">GCM10007390_28950</name>
</gene>
<evidence type="ECO:0008006" key="7">
    <source>
        <dbReference type="Google" id="ProtNLM"/>
    </source>
</evidence>
<name>A0A8J3D9T1_9BACT</name>
<dbReference type="Pfam" id="PF17148">
    <property type="entry name" value="DUF5117"/>
    <property type="match status" value="1"/>
</dbReference>
<dbReference type="InterPro" id="IPR033413">
    <property type="entry name" value="DUF5117"/>
</dbReference>
<evidence type="ECO:0000313" key="5">
    <source>
        <dbReference type="EMBL" id="GHB73062.1"/>
    </source>
</evidence>
<organism evidence="5 6">
    <name type="scientific">Persicitalea jodogahamensis</name>
    <dbReference type="NCBI Taxonomy" id="402147"/>
    <lineage>
        <taxon>Bacteria</taxon>
        <taxon>Pseudomonadati</taxon>
        <taxon>Bacteroidota</taxon>
        <taxon>Cytophagia</taxon>
        <taxon>Cytophagales</taxon>
        <taxon>Spirosomataceae</taxon>
        <taxon>Persicitalea</taxon>
    </lineage>
</organism>
<evidence type="ECO:0000256" key="2">
    <source>
        <dbReference type="SAM" id="SignalP"/>
    </source>
</evidence>
<feature type="domain" description="EcxA zinc-binding" evidence="3">
    <location>
        <begin position="400"/>
        <end position="711"/>
    </location>
</feature>
<feature type="region of interest" description="Disordered" evidence="1">
    <location>
        <begin position="797"/>
        <end position="818"/>
    </location>
</feature>
<dbReference type="RefSeq" id="WP_189565174.1">
    <property type="nucleotide sequence ID" value="NZ_BMXF01000002.1"/>
</dbReference>
<dbReference type="Pfam" id="PF16313">
    <property type="entry name" value="DUF4953"/>
    <property type="match status" value="1"/>
</dbReference>
<protein>
    <recommendedName>
        <fullName evidence="7">Peptidase</fullName>
    </recommendedName>
</protein>
<evidence type="ECO:0000313" key="6">
    <source>
        <dbReference type="Proteomes" id="UP000598271"/>
    </source>
</evidence>
<evidence type="ECO:0000259" key="3">
    <source>
        <dbReference type="Pfam" id="PF16313"/>
    </source>
</evidence>
<accession>A0A8J3D9T1</accession>
<dbReference type="InterPro" id="IPR032534">
    <property type="entry name" value="EcxA_zinc-bd"/>
</dbReference>
<feature type="signal peptide" evidence="2">
    <location>
        <begin position="1"/>
        <end position="21"/>
    </location>
</feature>
<comment type="caution">
    <text evidence="5">The sequence shown here is derived from an EMBL/GenBank/DDBJ whole genome shotgun (WGS) entry which is preliminary data.</text>
</comment>
<feature type="domain" description="DUF5117" evidence="4">
    <location>
        <begin position="82"/>
        <end position="274"/>
    </location>
</feature>
<dbReference type="AlphaFoldDB" id="A0A8J3D9T1"/>
<proteinExistence type="predicted"/>
<feature type="chain" id="PRO_5035153381" description="Peptidase" evidence="2">
    <location>
        <begin position="22"/>
        <end position="828"/>
    </location>
</feature>
<dbReference type="Gene3D" id="3.40.390.10">
    <property type="entry name" value="Collagenase (Catalytic Domain)"/>
    <property type="match status" value="1"/>
</dbReference>
<reference evidence="5 6" key="1">
    <citation type="journal article" date="2014" name="Int. J. Syst. Evol. Microbiol.">
        <title>Complete genome sequence of Corynebacterium casei LMG S-19264T (=DSM 44701T), isolated from a smear-ripened cheese.</title>
        <authorList>
            <consortium name="US DOE Joint Genome Institute (JGI-PGF)"/>
            <person name="Walter F."/>
            <person name="Albersmeier A."/>
            <person name="Kalinowski J."/>
            <person name="Ruckert C."/>
        </authorList>
    </citation>
    <scope>NUCLEOTIDE SEQUENCE [LARGE SCALE GENOMIC DNA]</scope>
    <source>
        <strain evidence="5 6">KCTC 12866</strain>
    </source>
</reference>
<keyword evidence="6" id="KW-1185">Reference proteome</keyword>
<evidence type="ECO:0000259" key="4">
    <source>
        <dbReference type="Pfam" id="PF17148"/>
    </source>
</evidence>
<evidence type="ECO:0000256" key="1">
    <source>
        <dbReference type="SAM" id="MobiDB-lite"/>
    </source>
</evidence>
<dbReference type="PANTHER" id="PTHR38478">
    <property type="entry name" value="PEPTIDASE M1A AND M12B"/>
    <property type="match status" value="1"/>
</dbReference>
<dbReference type="SUPFAM" id="SSF55486">
    <property type="entry name" value="Metalloproteases ('zincins'), catalytic domain"/>
    <property type="match status" value="1"/>
</dbReference>